<feature type="transmembrane region" description="Helical" evidence="7">
    <location>
        <begin position="421"/>
        <end position="439"/>
    </location>
</feature>
<evidence type="ECO:0000256" key="3">
    <source>
        <dbReference type="ARBA" id="ARBA00022525"/>
    </source>
</evidence>
<sequence length="445" mass="48989">MKHLKKILFALLILSSIISITFQPFSAKAAPLMLKLPEPQVDQLYIGDDYITGKLQQEVPMHYPGNAAYVLFNNKQYYITDYTVENDVNFRLKLPKTLEAGDTLNYFTITGTVLDPVAYPGQNSYDLAGPFTPIEKAKVQVNYLDESNETLATSDVLSGKLGENYTTSPKTMEGYQVKETPSNATGKYTSNTESTQVNYIYEKSIPEGEKVSVTYVDEATNEEIAPTETFSGKNGASFQAVAKEIDGYELSEMPTNQAGTFRDEPQSVIFKYKKITTPVEVAKALTVTYKDTEGNQLAEPIVLTGELGAAFETETKTFEGYTLTKTPVNHAGLFTNQTQEVAYVYSKDSKVIASTDSSESPTKEISSKEDSTDLIVPQITDNAIKTTNQSITHMSDTPTEKPFKPSSIIKLPKTGDTNNHLLVFIGFSLLVGGAAYIIISRKIAK</sequence>
<evidence type="ECO:0000256" key="4">
    <source>
        <dbReference type="ARBA" id="ARBA00022729"/>
    </source>
</evidence>
<dbReference type="InterPro" id="IPR009459">
    <property type="entry name" value="MucBP_dom"/>
</dbReference>
<evidence type="ECO:0000256" key="7">
    <source>
        <dbReference type="SAM" id="Phobius"/>
    </source>
</evidence>
<evidence type="ECO:0000259" key="9">
    <source>
        <dbReference type="PROSITE" id="PS50847"/>
    </source>
</evidence>
<dbReference type="RefSeq" id="WP_185607747.1">
    <property type="nucleotide sequence ID" value="NZ_JAARZL010000001.1"/>
</dbReference>
<dbReference type="PROSITE" id="PS50847">
    <property type="entry name" value="GRAM_POS_ANCHORING"/>
    <property type="match status" value="1"/>
</dbReference>
<evidence type="ECO:0000256" key="2">
    <source>
        <dbReference type="ARBA" id="ARBA00022512"/>
    </source>
</evidence>
<dbReference type="NCBIfam" id="TIGR01167">
    <property type="entry name" value="LPXTG_anchor"/>
    <property type="match status" value="1"/>
</dbReference>
<reference evidence="10 11" key="1">
    <citation type="submission" date="2020-03" db="EMBL/GenBank/DDBJ databases">
        <title>Soil Listeria distribution.</title>
        <authorList>
            <person name="Liao J."/>
            <person name="Wiedmann M."/>
        </authorList>
    </citation>
    <scope>NUCLEOTIDE SEQUENCE [LARGE SCALE GENOMIC DNA]</scope>
    <source>
        <strain evidence="10 11">FSL L7-0072</strain>
    </source>
</reference>
<name>A0A7X1DDU1_9LIST</name>
<dbReference type="InterPro" id="IPR019931">
    <property type="entry name" value="LPXTG_anchor"/>
</dbReference>
<dbReference type="Pfam" id="PF06458">
    <property type="entry name" value="MucBP"/>
    <property type="match status" value="3"/>
</dbReference>
<gene>
    <name evidence="10" type="ORF">HCB47_04140</name>
</gene>
<evidence type="ECO:0000313" key="11">
    <source>
        <dbReference type="Proteomes" id="UP000558070"/>
    </source>
</evidence>
<evidence type="ECO:0000256" key="5">
    <source>
        <dbReference type="ARBA" id="ARBA00022737"/>
    </source>
</evidence>
<protein>
    <submittedName>
        <fullName evidence="10">LPXTG cell wall anchor domain-containing protein</fullName>
    </submittedName>
</protein>
<feature type="domain" description="Gram-positive cocci surface proteins LPxTG" evidence="9">
    <location>
        <begin position="411"/>
        <end position="445"/>
    </location>
</feature>
<keyword evidence="4 8" id="KW-0732">Signal</keyword>
<dbReference type="AlphaFoldDB" id="A0A7X1DDU1"/>
<keyword evidence="7" id="KW-0472">Membrane</keyword>
<accession>A0A7X1DDU1</accession>
<dbReference type="Proteomes" id="UP000558070">
    <property type="component" value="Unassembled WGS sequence"/>
</dbReference>
<keyword evidence="2" id="KW-0134">Cell wall</keyword>
<comment type="caution">
    <text evidence="10">The sequence shown here is derived from an EMBL/GenBank/DDBJ whole genome shotgun (WGS) entry which is preliminary data.</text>
</comment>
<keyword evidence="7" id="KW-0812">Transmembrane</keyword>
<dbReference type="EMBL" id="JAARZO010000001">
    <property type="protein sequence ID" value="MBC2286832.1"/>
    <property type="molecule type" value="Genomic_DNA"/>
</dbReference>
<feature type="signal peptide" evidence="8">
    <location>
        <begin position="1"/>
        <end position="29"/>
    </location>
</feature>
<evidence type="ECO:0000313" key="10">
    <source>
        <dbReference type="EMBL" id="MBC2286832.1"/>
    </source>
</evidence>
<keyword evidence="7" id="KW-1133">Transmembrane helix</keyword>
<evidence type="ECO:0000256" key="8">
    <source>
        <dbReference type="SAM" id="SignalP"/>
    </source>
</evidence>
<proteinExistence type="predicted"/>
<keyword evidence="6" id="KW-0572">Peptidoglycan-anchor</keyword>
<keyword evidence="5" id="KW-0677">Repeat</keyword>
<keyword evidence="3" id="KW-0964">Secreted</keyword>
<dbReference type="Gene3D" id="3.10.20.320">
    <property type="entry name" value="Putative peptidoglycan bound protein (lpxtg motif)"/>
    <property type="match status" value="3"/>
</dbReference>
<evidence type="ECO:0000256" key="1">
    <source>
        <dbReference type="ARBA" id="ARBA00004168"/>
    </source>
</evidence>
<evidence type="ECO:0000256" key="6">
    <source>
        <dbReference type="ARBA" id="ARBA00023088"/>
    </source>
</evidence>
<comment type="subcellular location">
    <subcellularLocation>
        <location evidence="1">Secreted</location>
        <location evidence="1">Cell wall</location>
        <topology evidence="1">Peptidoglycan-anchor</topology>
    </subcellularLocation>
</comment>
<feature type="chain" id="PRO_5030713613" evidence="8">
    <location>
        <begin position="30"/>
        <end position="445"/>
    </location>
</feature>
<organism evidence="10 11">
    <name type="scientific">Listeria farberi</name>
    <dbReference type="NCBI Taxonomy" id="2713500"/>
    <lineage>
        <taxon>Bacteria</taxon>
        <taxon>Bacillati</taxon>
        <taxon>Bacillota</taxon>
        <taxon>Bacilli</taxon>
        <taxon>Bacillales</taxon>
        <taxon>Listeriaceae</taxon>
        <taxon>Listeria</taxon>
    </lineage>
</organism>